<name>A0A5B6USK4_9ROSI</name>
<protein>
    <submittedName>
        <fullName evidence="1">Reverse transcriptase-like protein</fullName>
    </submittedName>
</protein>
<keyword evidence="1" id="KW-0695">RNA-directed DNA polymerase</keyword>
<proteinExistence type="predicted"/>
<reference evidence="2" key="1">
    <citation type="journal article" date="2019" name="Plant Biotechnol. J.">
        <title>Genome sequencing of the Australian wild diploid species Gossypium australe highlights disease resistance and delayed gland morphogenesis.</title>
        <authorList>
            <person name="Cai Y."/>
            <person name="Cai X."/>
            <person name="Wang Q."/>
            <person name="Wang P."/>
            <person name="Zhang Y."/>
            <person name="Cai C."/>
            <person name="Xu Y."/>
            <person name="Wang K."/>
            <person name="Zhou Z."/>
            <person name="Wang C."/>
            <person name="Geng S."/>
            <person name="Li B."/>
            <person name="Dong Q."/>
            <person name="Hou Y."/>
            <person name="Wang H."/>
            <person name="Ai P."/>
            <person name="Liu Z."/>
            <person name="Yi F."/>
            <person name="Sun M."/>
            <person name="An G."/>
            <person name="Cheng J."/>
            <person name="Zhang Y."/>
            <person name="Shi Q."/>
            <person name="Xie Y."/>
            <person name="Shi X."/>
            <person name="Chang Y."/>
            <person name="Huang F."/>
            <person name="Chen Y."/>
            <person name="Hong S."/>
            <person name="Mi L."/>
            <person name="Sun Q."/>
            <person name="Zhang L."/>
            <person name="Zhou B."/>
            <person name="Peng R."/>
            <person name="Zhang X."/>
            <person name="Liu F."/>
        </authorList>
    </citation>
    <scope>NUCLEOTIDE SEQUENCE [LARGE SCALE GENOMIC DNA]</scope>
    <source>
        <strain evidence="2">cv. PA1801</strain>
    </source>
</reference>
<gene>
    <name evidence="1" type="ORF">EPI10_026672</name>
</gene>
<dbReference type="Proteomes" id="UP000325315">
    <property type="component" value="Unassembled WGS sequence"/>
</dbReference>
<organism evidence="1 2">
    <name type="scientific">Gossypium australe</name>
    <dbReference type="NCBI Taxonomy" id="47621"/>
    <lineage>
        <taxon>Eukaryota</taxon>
        <taxon>Viridiplantae</taxon>
        <taxon>Streptophyta</taxon>
        <taxon>Embryophyta</taxon>
        <taxon>Tracheophyta</taxon>
        <taxon>Spermatophyta</taxon>
        <taxon>Magnoliopsida</taxon>
        <taxon>eudicotyledons</taxon>
        <taxon>Gunneridae</taxon>
        <taxon>Pentapetalae</taxon>
        <taxon>rosids</taxon>
        <taxon>malvids</taxon>
        <taxon>Malvales</taxon>
        <taxon>Malvaceae</taxon>
        <taxon>Malvoideae</taxon>
        <taxon>Gossypium</taxon>
    </lineage>
</organism>
<sequence length="244" mass="27702">MNGNRSRVFQATRGLRQGDPLSPFLFLICSEGLSALMRLARKEAQTPQKKAKGVRSSADMEKYLGLPNTGGVADFCHKEEKRFLLNPYFKRFRLMLCRVFCSQILFVVSLKVLWPNFGGRRHMAKEVFIGASGSTNVYQKMNEGWRILMMPNSLVAKVLKAKYFPNTNFLNSRLGNNCSFTWKSIWAAKGVLSDGLYWKVGCGSDISVLNDSWIPDFNKAKLLSCVNNLHDFRVAELINENSRK</sequence>
<keyword evidence="2" id="KW-1185">Reference proteome</keyword>
<keyword evidence="1" id="KW-0548">Nucleotidyltransferase</keyword>
<dbReference type="EMBL" id="SMMG02000009">
    <property type="protein sequence ID" value="KAA3459957.1"/>
    <property type="molecule type" value="Genomic_DNA"/>
</dbReference>
<accession>A0A5B6USK4</accession>
<dbReference type="GO" id="GO:0003964">
    <property type="term" value="F:RNA-directed DNA polymerase activity"/>
    <property type="evidence" value="ECO:0007669"/>
    <property type="project" value="UniProtKB-KW"/>
</dbReference>
<evidence type="ECO:0000313" key="2">
    <source>
        <dbReference type="Proteomes" id="UP000325315"/>
    </source>
</evidence>
<comment type="caution">
    <text evidence="1">The sequence shown here is derived from an EMBL/GenBank/DDBJ whole genome shotgun (WGS) entry which is preliminary data.</text>
</comment>
<dbReference type="OrthoDB" id="1936608at2759"/>
<keyword evidence="1" id="KW-0808">Transferase</keyword>
<dbReference type="AlphaFoldDB" id="A0A5B6USK4"/>
<evidence type="ECO:0000313" key="1">
    <source>
        <dbReference type="EMBL" id="KAA3459957.1"/>
    </source>
</evidence>